<reference evidence="6 7" key="1">
    <citation type="submission" date="2020-03" db="EMBL/GenBank/DDBJ databases">
        <title>Sphingomonas sp. nov., isolated from fish.</title>
        <authorList>
            <person name="Hyun D.-W."/>
            <person name="Bae J.-W."/>
        </authorList>
    </citation>
    <scope>NUCLEOTIDE SEQUENCE [LARGE SCALE GENOMIC DNA]</scope>
    <source>
        <strain evidence="6 7">HDW15B</strain>
    </source>
</reference>
<accession>A0A6G7YQY2</accession>
<proteinExistence type="predicted"/>
<dbReference type="NCBIfam" id="TIGR00566">
    <property type="entry name" value="trpG_papA"/>
    <property type="match status" value="1"/>
</dbReference>
<protein>
    <recommendedName>
        <fullName evidence="1">anthranilate synthase</fullName>
        <ecNumber evidence="1">4.1.3.27</ecNumber>
    </recommendedName>
</protein>
<dbReference type="KEGG" id="spii:G7077_09875"/>
<evidence type="ECO:0000256" key="4">
    <source>
        <dbReference type="ARBA" id="ARBA00047683"/>
    </source>
</evidence>
<dbReference type="InterPro" id="IPR050472">
    <property type="entry name" value="Anth_synth/Amidotransfase"/>
</dbReference>
<dbReference type="CDD" id="cd01743">
    <property type="entry name" value="GATase1_Anthranilate_Synthase"/>
    <property type="match status" value="1"/>
</dbReference>
<dbReference type="Proteomes" id="UP000503222">
    <property type="component" value="Chromosome"/>
</dbReference>
<evidence type="ECO:0000256" key="2">
    <source>
        <dbReference type="ARBA" id="ARBA00022962"/>
    </source>
</evidence>
<dbReference type="Gene3D" id="3.40.50.880">
    <property type="match status" value="1"/>
</dbReference>
<dbReference type="SUPFAM" id="SSF52317">
    <property type="entry name" value="Class I glutamine amidotransferase-like"/>
    <property type="match status" value="1"/>
</dbReference>
<dbReference type="FunFam" id="3.40.50.880:FF:000003">
    <property type="entry name" value="Anthranilate synthase component II"/>
    <property type="match status" value="1"/>
</dbReference>
<evidence type="ECO:0000313" key="7">
    <source>
        <dbReference type="Proteomes" id="UP000503222"/>
    </source>
</evidence>
<dbReference type="RefSeq" id="WP_166411549.1">
    <property type="nucleotide sequence ID" value="NZ_CP049869.1"/>
</dbReference>
<organism evidence="6 7">
    <name type="scientific">Sphingomonas piscis</name>
    <dbReference type="NCBI Taxonomy" id="2714943"/>
    <lineage>
        <taxon>Bacteria</taxon>
        <taxon>Pseudomonadati</taxon>
        <taxon>Pseudomonadota</taxon>
        <taxon>Alphaproteobacteria</taxon>
        <taxon>Sphingomonadales</taxon>
        <taxon>Sphingomonadaceae</taxon>
        <taxon>Sphingomonas</taxon>
    </lineage>
</organism>
<dbReference type="PANTHER" id="PTHR43418:SF2">
    <property type="entry name" value="BIFUNCTIONAL PROTEIN TRPGD"/>
    <property type="match status" value="1"/>
</dbReference>
<dbReference type="GO" id="GO:0005829">
    <property type="term" value="C:cytosol"/>
    <property type="evidence" value="ECO:0007669"/>
    <property type="project" value="TreeGrafter"/>
</dbReference>
<evidence type="ECO:0000259" key="5">
    <source>
        <dbReference type="Pfam" id="PF00117"/>
    </source>
</evidence>
<evidence type="ECO:0000256" key="3">
    <source>
        <dbReference type="ARBA" id="ARBA00023239"/>
    </source>
</evidence>
<dbReference type="PANTHER" id="PTHR43418">
    <property type="entry name" value="MULTIFUNCTIONAL TRYPTOPHAN BIOSYNTHESIS PROTEIN-RELATED"/>
    <property type="match status" value="1"/>
</dbReference>
<sequence>MSDNILLLDNRDSFTFNLVECFRLMGKQVKVVRNDIAADEALRQAEETNATIVLSPGPGEPQDAGCMVELIGKAKGKVPVFGVCLGHQAIVHEAGGTVERAGETVHGKSWALTHDGQGAFASVPNPFRVGRYHSLCTRKLPERFTVHAWIDDMAMAISDRDAKQFAVQFHPESVLTRAATHCSRQSSTRWTPSRHPAAGAAVCIPCPTR</sequence>
<dbReference type="InterPro" id="IPR017926">
    <property type="entry name" value="GATASE"/>
</dbReference>
<dbReference type="InterPro" id="IPR006221">
    <property type="entry name" value="TrpG/PapA_dom"/>
</dbReference>
<dbReference type="GO" id="GO:0004048">
    <property type="term" value="F:anthranilate phosphoribosyltransferase activity"/>
    <property type="evidence" value="ECO:0007669"/>
    <property type="project" value="TreeGrafter"/>
</dbReference>
<gene>
    <name evidence="6" type="ORF">G7077_09875</name>
</gene>
<dbReference type="PROSITE" id="PS51273">
    <property type="entry name" value="GATASE_TYPE_1"/>
    <property type="match status" value="1"/>
</dbReference>
<keyword evidence="7" id="KW-1185">Reference proteome</keyword>
<dbReference type="EC" id="4.1.3.27" evidence="1"/>
<dbReference type="PRINTS" id="PR00096">
    <property type="entry name" value="GATASE"/>
</dbReference>
<dbReference type="GO" id="GO:0002047">
    <property type="term" value="P:phenazine biosynthetic process"/>
    <property type="evidence" value="ECO:0007669"/>
    <property type="project" value="TreeGrafter"/>
</dbReference>
<dbReference type="AlphaFoldDB" id="A0A6G7YQY2"/>
<dbReference type="EMBL" id="CP049869">
    <property type="protein sequence ID" value="QIK79158.1"/>
    <property type="molecule type" value="Genomic_DNA"/>
</dbReference>
<evidence type="ECO:0000256" key="1">
    <source>
        <dbReference type="ARBA" id="ARBA00012266"/>
    </source>
</evidence>
<dbReference type="Pfam" id="PF00117">
    <property type="entry name" value="GATase"/>
    <property type="match status" value="1"/>
</dbReference>
<keyword evidence="2" id="KW-0315">Glutamine amidotransferase</keyword>
<dbReference type="GO" id="GO:0004049">
    <property type="term" value="F:anthranilate synthase activity"/>
    <property type="evidence" value="ECO:0007669"/>
    <property type="project" value="UniProtKB-EC"/>
</dbReference>
<dbReference type="GO" id="GO:0000162">
    <property type="term" value="P:L-tryptophan biosynthetic process"/>
    <property type="evidence" value="ECO:0007669"/>
    <property type="project" value="TreeGrafter"/>
</dbReference>
<dbReference type="PRINTS" id="PR00097">
    <property type="entry name" value="ANTSNTHASEII"/>
</dbReference>
<dbReference type="PRINTS" id="PR00099">
    <property type="entry name" value="CPSGATASE"/>
</dbReference>
<dbReference type="InterPro" id="IPR029062">
    <property type="entry name" value="Class_I_gatase-like"/>
</dbReference>
<keyword evidence="3" id="KW-0456">Lyase</keyword>
<feature type="domain" description="Glutamine amidotransferase" evidence="5">
    <location>
        <begin position="6"/>
        <end position="182"/>
    </location>
</feature>
<comment type="catalytic activity">
    <reaction evidence="4">
        <text>chorismate + L-glutamine = anthranilate + pyruvate + L-glutamate + H(+)</text>
        <dbReference type="Rhea" id="RHEA:21732"/>
        <dbReference type="ChEBI" id="CHEBI:15361"/>
        <dbReference type="ChEBI" id="CHEBI:15378"/>
        <dbReference type="ChEBI" id="CHEBI:16567"/>
        <dbReference type="ChEBI" id="CHEBI:29748"/>
        <dbReference type="ChEBI" id="CHEBI:29985"/>
        <dbReference type="ChEBI" id="CHEBI:58359"/>
        <dbReference type="EC" id="4.1.3.27"/>
    </reaction>
</comment>
<name>A0A6G7YQY2_9SPHN</name>
<evidence type="ECO:0000313" key="6">
    <source>
        <dbReference type="EMBL" id="QIK79158.1"/>
    </source>
</evidence>